<feature type="compositionally biased region" description="Basic residues" evidence="7">
    <location>
        <begin position="92"/>
        <end position="104"/>
    </location>
</feature>
<evidence type="ECO:0000256" key="3">
    <source>
        <dbReference type="ARBA" id="ARBA00022771"/>
    </source>
</evidence>
<reference evidence="10 11" key="1">
    <citation type="journal article" date="2012" name="Genome Biol.">
        <title>Genome and low-iron response of an oceanic diatom adapted to chronic iron limitation.</title>
        <authorList>
            <person name="Lommer M."/>
            <person name="Specht M."/>
            <person name="Roy A.S."/>
            <person name="Kraemer L."/>
            <person name="Andreson R."/>
            <person name="Gutowska M.A."/>
            <person name="Wolf J."/>
            <person name="Bergner S.V."/>
            <person name="Schilhabel M.B."/>
            <person name="Klostermeier U.C."/>
            <person name="Beiko R.G."/>
            <person name="Rosenstiel P."/>
            <person name="Hippler M."/>
            <person name="Laroche J."/>
        </authorList>
    </citation>
    <scope>NUCLEOTIDE SEQUENCE [LARGE SCALE GENOMIC DNA]</scope>
    <source>
        <strain evidence="10 11">CCMP1005</strain>
    </source>
</reference>
<keyword evidence="1" id="KW-0808">Transferase</keyword>
<keyword evidence="4" id="KW-0833">Ubl conjugation pathway</keyword>
<dbReference type="AlphaFoldDB" id="K0RVB7"/>
<dbReference type="InterPro" id="IPR001841">
    <property type="entry name" value="Znf_RING"/>
</dbReference>
<feature type="compositionally biased region" description="Polar residues" evidence="7">
    <location>
        <begin position="268"/>
        <end position="285"/>
    </location>
</feature>
<feature type="transmembrane region" description="Helical" evidence="8">
    <location>
        <begin position="111"/>
        <end position="130"/>
    </location>
</feature>
<keyword evidence="11" id="KW-1185">Reference proteome</keyword>
<evidence type="ECO:0000256" key="7">
    <source>
        <dbReference type="SAM" id="MobiDB-lite"/>
    </source>
</evidence>
<evidence type="ECO:0000256" key="5">
    <source>
        <dbReference type="ARBA" id="ARBA00022833"/>
    </source>
</evidence>
<dbReference type="PANTHER" id="PTHR15067:SF4">
    <property type="entry name" value="E3 UBIQUITIN-PROTEIN LIGASE RNF8"/>
    <property type="match status" value="1"/>
</dbReference>
<dbReference type="eggNOG" id="KOG0802">
    <property type="taxonomic scope" value="Eukaryota"/>
</dbReference>
<dbReference type="GO" id="GO:0061630">
    <property type="term" value="F:ubiquitin protein ligase activity"/>
    <property type="evidence" value="ECO:0007669"/>
    <property type="project" value="TreeGrafter"/>
</dbReference>
<keyword evidence="5" id="KW-0862">Zinc</keyword>
<dbReference type="InterPro" id="IPR013083">
    <property type="entry name" value="Znf_RING/FYVE/PHD"/>
</dbReference>
<name>K0RVB7_THAOC</name>
<keyword evidence="8" id="KW-0812">Transmembrane</keyword>
<dbReference type="GO" id="GO:0005829">
    <property type="term" value="C:cytosol"/>
    <property type="evidence" value="ECO:0007669"/>
    <property type="project" value="TreeGrafter"/>
</dbReference>
<feature type="region of interest" description="Disordered" evidence="7">
    <location>
        <begin position="268"/>
        <end position="313"/>
    </location>
</feature>
<evidence type="ECO:0000256" key="1">
    <source>
        <dbReference type="ARBA" id="ARBA00022679"/>
    </source>
</evidence>
<comment type="caution">
    <text evidence="10">The sequence shown here is derived from an EMBL/GenBank/DDBJ whole genome shotgun (WGS) entry which is preliminary data.</text>
</comment>
<dbReference type="PROSITE" id="PS50089">
    <property type="entry name" value="ZF_RING_2"/>
    <property type="match status" value="1"/>
</dbReference>
<protein>
    <recommendedName>
        <fullName evidence="9">RING-type domain-containing protein</fullName>
    </recommendedName>
</protein>
<dbReference type="GO" id="GO:0000151">
    <property type="term" value="C:ubiquitin ligase complex"/>
    <property type="evidence" value="ECO:0007669"/>
    <property type="project" value="TreeGrafter"/>
</dbReference>
<feature type="compositionally biased region" description="Acidic residues" evidence="7">
    <location>
        <begin position="73"/>
        <end position="88"/>
    </location>
</feature>
<evidence type="ECO:0000259" key="9">
    <source>
        <dbReference type="PROSITE" id="PS50089"/>
    </source>
</evidence>
<feature type="compositionally biased region" description="Pro residues" evidence="7">
    <location>
        <begin position="839"/>
        <end position="852"/>
    </location>
</feature>
<feature type="domain" description="RING-type" evidence="9">
    <location>
        <begin position="695"/>
        <end position="740"/>
    </location>
</feature>
<dbReference type="EMBL" id="AGNL01030050">
    <property type="protein sequence ID" value="EJK56955.1"/>
    <property type="molecule type" value="Genomic_DNA"/>
</dbReference>
<dbReference type="GO" id="GO:0008270">
    <property type="term" value="F:zinc ion binding"/>
    <property type="evidence" value="ECO:0007669"/>
    <property type="project" value="UniProtKB-KW"/>
</dbReference>
<dbReference type="CDD" id="cd16448">
    <property type="entry name" value="RING-H2"/>
    <property type="match status" value="1"/>
</dbReference>
<proteinExistence type="predicted"/>
<accession>K0RVB7</accession>
<organism evidence="10 11">
    <name type="scientific">Thalassiosira oceanica</name>
    <name type="common">Marine diatom</name>
    <dbReference type="NCBI Taxonomy" id="159749"/>
    <lineage>
        <taxon>Eukaryota</taxon>
        <taxon>Sar</taxon>
        <taxon>Stramenopiles</taxon>
        <taxon>Ochrophyta</taxon>
        <taxon>Bacillariophyta</taxon>
        <taxon>Coscinodiscophyceae</taxon>
        <taxon>Thalassiosirophycidae</taxon>
        <taxon>Thalassiosirales</taxon>
        <taxon>Thalassiosiraceae</taxon>
        <taxon>Thalassiosira</taxon>
    </lineage>
</organism>
<dbReference type="Pfam" id="PF13639">
    <property type="entry name" value="zf-RING_2"/>
    <property type="match status" value="1"/>
</dbReference>
<dbReference type="GO" id="GO:0006511">
    <property type="term" value="P:ubiquitin-dependent protein catabolic process"/>
    <property type="evidence" value="ECO:0007669"/>
    <property type="project" value="TreeGrafter"/>
</dbReference>
<dbReference type="OrthoDB" id="8062037at2759"/>
<sequence>MIDDAAVPAAMVDADEQQGQQDQQRLADLMERLQEQSDEARLLEESIGRVDQIIARGNARLRTRGGDGGGPPIDEDLGVTNDIIEDDEPRPHRQQRALRRRREERRRGARNALRVYLVLSISLAILAVVASPADELFSSIKGSLDATRKAQAAQISQAVENIARTTHNEDERRIIADLLSGYPGLVGLNNLVTGGDNNGRDDGWERVASAFRAAGQSDSGSGTDDLMPGSKLFGHLIRGMTRRYEIVHLLLTNWLQWSGNFTSSVAESTNETRAQADQSGIQSGRWQLPWNRRSSDANATQVNSTREHDAARRTEATVDRVKISTLLWEHFHPSADAANATALVPNQCKSDDSGILGPFGGKGRGWDEESVSDKPEGSDLVRSTVIKVLSSAPRVLAVANLIVAFTFVIHNRLANLFLGPVESDGRYPHMVREALRRRGSGRQKISAFLFFKLLVMQEILEPDSADFLCLLLWFASLALMRSLVHLAGRESSHSSQAGEVPTRGVVALLSSVGVCAATFAVAAASVLGASSNWSLLAVLATDCVLNLIKCVPPLIRYGAAAAEAEHRRAVAVLEERQASPGADEEEFGQVEREIEARESAIASRLTSLETVVFATELIDLALSSGHFLHLWSIHGTHFGIVDGVIALHFHSSVTAIGRKISERRNIHHVARELDKNFEDATELEVRKASAAGDVCCICLGGLGSGRVKRLRCGHLFHSSCLREVCERESSIRAAKCPLCRSSLDPSSDAVTSQANHQVAMAPLEPPQPVPQQAAAAPPEQSLLRFSTEDFLPSWLPVPAFAFEVVRRDAVAMPTAGNQTDGGGGTWQSFFRRGGQVPEQEPPPPPDDAPAPPQEEGAEQPQQELSLWRRLLVLAGFVPMTPEEEAVALDQLVDMFPQYERADLLRELRVRRSAEAVAESILLGFFSGRARGE</sequence>
<gene>
    <name evidence="10" type="ORF">THAOC_23057</name>
</gene>
<feature type="region of interest" description="Disordered" evidence="7">
    <location>
        <begin position="813"/>
        <end position="861"/>
    </location>
</feature>
<keyword evidence="8" id="KW-1133">Transmembrane helix</keyword>
<dbReference type="GO" id="GO:0016567">
    <property type="term" value="P:protein ubiquitination"/>
    <property type="evidence" value="ECO:0007669"/>
    <property type="project" value="TreeGrafter"/>
</dbReference>
<keyword evidence="8" id="KW-0472">Membrane</keyword>
<keyword evidence="2" id="KW-0479">Metal-binding</keyword>
<dbReference type="SMART" id="SM00184">
    <property type="entry name" value="RING"/>
    <property type="match status" value="1"/>
</dbReference>
<dbReference type="Gene3D" id="3.30.40.10">
    <property type="entry name" value="Zinc/RING finger domain, C3HC4 (zinc finger)"/>
    <property type="match status" value="1"/>
</dbReference>
<dbReference type="SUPFAM" id="SSF57850">
    <property type="entry name" value="RING/U-box"/>
    <property type="match status" value="1"/>
</dbReference>
<evidence type="ECO:0000256" key="8">
    <source>
        <dbReference type="SAM" id="Phobius"/>
    </source>
</evidence>
<dbReference type="PANTHER" id="PTHR15067">
    <property type="entry name" value="E3 UBIQUITIN-PROTEIN LIGASE RNF8"/>
    <property type="match status" value="1"/>
</dbReference>
<evidence type="ECO:0000256" key="2">
    <source>
        <dbReference type="ARBA" id="ARBA00022723"/>
    </source>
</evidence>
<feature type="region of interest" description="Disordered" evidence="7">
    <location>
        <begin position="61"/>
        <end position="104"/>
    </location>
</feature>
<evidence type="ECO:0000256" key="6">
    <source>
        <dbReference type="PROSITE-ProRule" id="PRU00175"/>
    </source>
</evidence>
<keyword evidence="3 6" id="KW-0863">Zinc-finger</keyword>
<dbReference type="Proteomes" id="UP000266841">
    <property type="component" value="Unassembled WGS sequence"/>
</dbReference>
<feature type="region of interest" description="Disordered" evidence="7">
    <location>
        <begin position="1"/>
        <end position="21"/>
    </location>
</feature>
<evidence type="ECO:0000256" key="4">
    <source>
        <dbReference type="ARBA" id="ARBA00022786"/>
    </source>
</evidence>
<evidence type="ECO:0000313" key="10">
    <source>
        <dbReference type="EMBL" id="EJK56955.1"/>
    </source>
</evidence>
<evidence type="ECO:0000313" key="11">
    <source>
        <dbReference type="Proteomes" id="UP000266841"/>
    </source>
</evidence>